<evidence type="ECO:0000313" key="1">
    <source>
        <dbReference type="EMBL" id="KAB2341876.1"/>
    </source>
</evidence>
<dbReference type="RefSeq" id="WP_151568053.1">
    <property type="nucleotide sequence ID" value="NZ_WBMT01000024.1"/>
</dbReference>
<sequence>MRLRAELRDFPLFERPAEVWRAMGAPSFMWDDVEALRVARLVTREGFRLDGPEFDSFRGQAERHVVRRFRREVARWVLRQRGALTERERNRIERWPSSIERRVAPKSWVEGVSVAEIAAGRVPR</sequence>
<dbReference type="AlphaFoldDB" id="A0A6H9YMZ7"/>
<accession>A0A6H9YMZ7</accession>
<organism evidence="1 2">
    <name type="scientific">Actinomadura rudentiformis</name>
    <dbReference type="NCBI Taxonomy" id="359158"/>
    <lineage>
        <taxon>Bacteria</taxon>
        <taxon>Bacillati</taxon>
        <taxon>Actinomycetota</taxon>
        <taxon>Actinomycetes</taxon>
        <taxon>Streptosporangiales</taxon>
        <taxon>Thermomonosporaceae</taxon>
        <taxon>Actinomadura</taxon>
    </lineage>
</organism>
<evidence type="ECO:0000313" key="2">
    <source>
        <dbReference type="Proteomes" id="UP000468735"/>
    </source>
</evidence>
<reference evidence="1 2" key="1">
    <citation type="submission" date="2019-09" db="EMBL/GenBank/DDBJ databases">
        <title>Actinomadura physcomitrii sp. nov., a novel actinomycete isolated from moss [Physcomitrium sphaericum (Ludw) Fuernr].</title>
        <authorList>
            <person name="Zhuang X."/>
            <person name="Liu C."/>
        </authorList>
    </citation>
    <scope>NUCLEOTIDE SEQUENCE [LARGE SCALE GENOMIC DNA]</scope>
    <source>
        <strain evidence="1 2">HMC1</strain>
    </source>
</reference>
<keyword evidence="2" id="KW-1185">Reference proteome</keyword>
<name>A0A6H9YMZ7_9ACTN</name>
<proteinExistence type="predicted"/>
<dbReference type="Proteomes" id="UP000468735">
    <property type="component" value="Unassembled WGS sequence"/>
</dbReference>
<dbReference type="EMBL" id="WBMT01000024">
    <property type="protein sequence ID" value="KAB2341876.1"/>
    <property type="molecule type" value="Genomic_DNA"/>
</dbReference>
<comment type="caution">
    <text evidence="1">The sequence shown here is derived from an EMBL/GenBank/DDBJ whole genome shotgun (WGS) entry which is preliminary data.</text>
</comment>
<gene>
    <name evidence="1" type="ORF">F8566_40575</name>
</gene>
<protein>
    <submittedName>
        <fullName evidence="1">Uncharacterized protein</fullName>
    </submittedName>
</protein>